<reference evidence="1 2" key="1">
    <citation type="submission" date="2018-08" db="EMBL/GenBank/DDBJ databases">
        <title>Genomic Encyclopedia of Archaeal and Bacterial Type Strains, Phase II (KMG-II): from individual species to whole genera.</title>
        <authorList>
            <person name="Goeker M."/>
        </authorList>
    </citation>
    <scope>NUCLEOTIDE SEQUENCE [LARGE SCALE GENOMIC DNA]</scope>
    <source>
        <strain evidence="1 2">DSM 582</strain>
    </source>
</reference>
<sequence>MRGTVISNLQRELAEAFTDATFEPVFGLPFALLSDAERHALARFIRQDCEQGQGMDDVGLAGAHVIGHQRAIGKWASA</sequence>
<keyword evidence="2" id="KW-1185">Reference proteome</keyword>
<dbReference type="EMBL" id="QUMX01000019">
    <property type="protein sequence ID" value="REG45745.1"/>
    <property type="molecule type" value="Genomic_DNA"/>
</dbReference>
<protein>
    <submittedName>
        <fullName evidence="1">Uncharacterized protein</fullName>
    </submittedName>
</protein>
<comment type="caution">
    <text evidence="1">The sequence shown here is derived from an EMBL/GenBank/DDBJ whole genome shotgun (WGS) entry which is preliminary data.</text>
</comment>
<gene>
    <name evidence="1" type="ORF">ATH84_101913</name>
</gene>
<evidence type="ECO:0000313" key="1">
    <source>
        <dbReference type="EMBL" id="REG45745.1"/>
    </source>
</evidence>
<evidence type="ECO:0000313" key="2">
    <source>
        <dbReference type="Proteomes" id="UP000256794"/>
    </source>
</evidence>
<name>A0AAQ0KL27_PARVE</name>
<proteinExistence type="predicted"/>
<dbReference type="Proteomes" id="UP000256794">
    <property type="component" value="Unassembled WGS sequence"/>
</dbReference>
<dbReference type="AlphaFoldDB" id="A0AAQ0KL27"/>
<organism evidence="1 2">
    <name type="scientific">Paracoccus versutus</name>
    <name type="common">Thiobacillus versutus</name>
    <dbReference type="NCBI Taxonomy" id="34007"/>
    <lineage>
        <taxon>Bacteria</taxon>
        <taxon>Pseudomonadati</taxon>
        <taxon>Pseudomonadota</taxon>
        <taxon>Alphaproteobacteria</taxon>
        <taxon>Rhodobacterales</taxon>
        <taxon>Paracoccaceae</taxon>
        <taxon>Paracoccus</taxon>
    </lineage>
</organism>
<accession>A0AAQ0KL27</accession>
<dbReference type="RefSeq" id="WP_036753190.1">
    <property type="nucleotide sequence ID" value="NZ_CP035286.1"/>
</dbReference>